<organism evidence="2 3">
    <name type="scientific">Quercus suber</name>
    <name type="common">Cork oak</name>
    <dbReference type="NCBI Taxonomy" id="58331"/>
    <lineage>
        <taxon>Eukaryota</taxon>
        <taxon>Viridiplantae</taxon>
        <taxon>Streptophyta</taxon>
        <taxon>Embryophyta</taxon>
        <taxon>Tracheophyta</taxon>
        <taxon>Spermatophyta</taxon>
        <taxon>Magnoliopsida</taxon>
        <taxon>eudicotyledons</taxon>
        <taxon>Gunneridae</taxon>
        <taxon>Pentapetalae</taxon>
        <taxon>rosids</taxon>
        <taxon>fabids</taxon>
        <taxon>Fagales</taxon>
        <taxon>Fagaceae</taxon>
        <taxon>Quercus</taxon>
    </lineage>
</organism>
<sequence>MRRFSWLESGPFPPNIATHALGSMMSFGFFWNSLLLYARPLIPLDASTSKLPLFNLPESILLTCRYHEMSFLKHLWGDLEVQISILTLYCSASFSGLKLTPKSSCLFILVLY</sequence>
<accession>A0AAW0LDS4</accession>
<proteinExistence type="predicted"/>
<reference evidence="2 3" key="1">
    <citation type="journal article" date="2018" name="Sci. Data">
        <title>The draft genome sequence of cork oak.</title>
        <authorList>
            <person name="Ramos A.M."/>
            <person name="Usie A."/>
            <person name="Barbosa P."/>
            <person name="Barros P.M."/>
            <person name="Capote T."/>
            <person name="Chaves I."/>
            <person name="Simoes F."/>
            <person name="Abreu I."/>
            <person name="Carrasquinho I."/>
            <person name="Faro C."/>
            <person name="Guimaraes J.B."/>
            <person name="Mendonca D."/>
            <person name="Nobrega F."/>
            <person name="Rodrigues L."/>
            <person name="Saibo N.J.M."/>
            <person name="Varela M.C."/>
            <person name="Egas C."/>
            <person name="Matos J."/>
            <person name="Miguel C.M."/>
            <person name="Oliveira M.M."/>
            <person name="Ricardo C.P."/>
            <person name="Goncalves S."/>
        </authorList>
    </citation>
    <scope>NUCLEOTIDE SEQUENCE [LARGE SCALE GENOMIC DNA]</scope>
    <source>
        <strain evidence="3">cv. HL8</strain>
    </source>
</reference>
<dbReference type="AlphaFoldDB" id="A0AAW0LDS4"/>
<dbReference type="EMBL" id="PKMF04000110">
    <property type="protein sequence ID" value="KAK7849665.1"/>
    <property type="molecule type" value="Genomic_DNA"/>
</dbReference>
<evidence type="ECO:0000313" key="2">
    <source>
        <dbReference type="EMBL" id="KAK7849665.1"/>
    </source>
</evidence>
<name>A0AAW0LDS4_QUESU</name>
<evidence type="ECO:0000313" key="3">
    <source>
        <dbReference type="Proteomes" id="UP000237347"/>
    </source>
</evidence>
<feature type="transmembrane region" description="Helical" evidence="1">
    <location>
        <begin position="20"/>
        <end position="38"/>
    </location>
</feature>
<protein>
    <submittedName>
        <fullName evidence="2">Uncharacterized protein</fullName>
    </submittedName>
</protein>
<dbReference type="Proteomes" id="UP000237347">
    <property type="component" value="Unassembled WGS sequence"/>
</dbReference>
<keyword evidence="1" id="KW-1133">Transmembrane helix</keyword>
<comment type="caution">
    <text evidence="2">The sequence shown here is derived from an EMBL/GenBank/DDBJ whole genome shotgun (WGS) entry which is preliminary data.</text>
</comment>
<keyword evidence="3" id="KW-1185">Reference proteome</keyword>
<keyword evidence="1" id="KW-0472">Membrane</keyword>
<gene>
    <name evidence="2" type="ORF">CFP56_002550</name>
</gene>
<keyword evidence="1" id="KW-0812">Transmembrane</keyword>
<evidence type="ECO:0000256" key="1">
    <source>
        <dbReference type="SAM" id="Phobius"/>
    </source>
</evidence>